<dbReference type="PANTHER" id="PTHR20855">
    <property type="entry name" value="ADIPOR/PROGESTIN RECEPTOR-RELATED"/>
    <property type="match status" value="1"/>
</dbReference>
<evidence type="ECO:0000256" key="1">
    <source>
        <dbReference type="ARBA" id="ARBA00004141"/>
    </source>
</evidence>
<feature type="binding site" evidence="5">
    <location>
        <position position="226"/>
    </location>
    <ligand>
        <name>Zn(2+)</name>
        <dbReference type="ChEBI" id="CHEBI:29105"/>
    </ligand>
</feature>
<comment type="subcellular location">
    <subcellularLocation>
        <location evidence="1">Membrane</location>
        <topology evidence="1">Multi-pass membrane protein</topology>
    </subcellularLocation>
</comment>
<evidence type="ECO:0000256" key="5">
    <source>
        <dbReference type="PIRSR" id="PIRSR604254-1"/>
    </source>
</evidence>
<dbReference type="Proteomes" id="UP000003806">
    <property type="component" value="Chromosome"/>
</dbReference>
<dbReference type="GO" id="GO:0046872">
    <property type="term" value="F:metal ion binding"/>
    <property type="evidence" value="ECO:0007669"/>
    <property type="project" value="UniProtKB-KW"/>
</dbReference>
<feature type="transmembrane region" description="Helical" evidence="6">
    <location>
        <begin position="133"/>
        <end position="155"/>
    </location>
</feature>
<dbReference type="RefSeq" id="WP_008522065.1">
    <property type="nucleotide sequence ID" value="NZ_CM001376.1"/>
</dbReference>
<feature type="binding site" evidence="5">
    <location>
        <position position="222"/>
    </location>
    <ligand>
        <name>Zn(2+)</name>
        <dbReference type="ChEBI" id="CHEBI:29105"/>
    </ligand>
</feature>
<dbReference type="HOGENOM" id="CLU_051078_1_0_0"/>
<proteinExistence type="predicted"/>
<evidence type="ECO:0000256" key="3">
    <source>
        <dbReference type="ARBA" id="ARBA00022989"/>
    </source>
</evidence>
<gene>
    <name evidence="7" type="ORF">JonanDRAFT_0177</name>
</gene>
<feature type="transmembrane region" description="Helical" evidence="6">
    <location>
        <begin position="193"/>
        <end position="213"/>
    </location>
</feature>
<dbReference type="eggNOG" id="COG1272">
    <property type="taxonomic scope" value="Bacteria"/>
</dbReference>
<dbReference type="InterPro" id="IPR004254">
    <property type="entry name" value="AdipoR/HlyIII-related"/>
</dbReference>
<evidence type="ECO:0000256" key="2">
    <source>
        <dbReference type="ARBA" id="ARBA00022692"/>
    </source>
</evidence>
<evidence type="ECO:0000256" key="6">
    <source>
        <dbReference type="SAM" id="Phobius"/>
    </source>
</evidence>
<reference evidence="7 8" key="1">
    <citation type="submission" date="2011-11" db="EMBL/GenBank/DDBJ databases">
        <title>The Noncontiguous Finished genome of Jonquetella anthropi DSM 22815.</title>
        <authorList>
            <consortium name="US DOE Joint Genome Institute (JGI-PGF)"/>
            <person name="Lucas S."/>
            <person name="Copeland A."/>
            <person name="Lapidus A."/>
            <person name="Glavina del Rio T."/>
            <person name="Dalin E."/>
            <person name="Tice H."/>
            <person name="Bruce D."/>
            <person name="Goodwin L."/>
            <person name="Pitluck S."/>
            <person name="Peters L."/>
            <person name="Mikhailova N."/>
            <person name="Held B."/>
            <person name="Kyrpides N."/>
            <person name="Mavromatis K."/>
            <person name="Ivanova N."/>
            <person name="Markowitz V."/>
            <person name="Cheng J.-F."/>
            <person name="Hugenholtz P."/>
            <person name="Woyke T."/>
            <person name="Wu D."/>
            <person name="Gronow S."/>
            <person name="Wellnitz S."/>
            <person name="Brambilla E."/>
            <person name="Klenk H.-P."/>
            <person name="Eisen J.A."/>
        </authorList>
    </citation>
    <scope>NUCLEOTIDE SEQUENCE [LARGE SCALE GENOMIC DNA]</scope>
    <source>
        <strain evidence="7 8">DSM 22815</strain>
    </source>
</reference>
<keyword evidence="4 6" id="KW-0472">Membrane</keyword>
<sequence>MLCEAIIGSFVGHRRGAKGEGETMKGNSLPEFTREERRDDVMSAVTHGIGFLMAGAFLGLTLWKSIADLSARRIVAFSIYGACLLFTYLSSTLYHSFRQGRTKNFFRLMDHSSIFLCIAGAYTPIILVPYHGALMVSLLSVIWSLALVGILLKAVSFCWGGLNRTEIISVTLYLVMGWMSLALAPSLVMRVGWGFLLFILGGGLAYSAGVYFYAKESMRYNHTVWHLFILLASSLQFTGFFVYLT</sequence>
<keyword evidence="8" id="KW-1185">Reference proteome</keyword>
<organism evidence="7 8">
    <name type="scientific">Jonquetella anthropi DSM 22815</name>
    <dbReference type="NCBI Taxonomy" id="885272"/>
    <lineage>
        <taxon>Bacteria</taxon>
        <taxon>Thermotogati</taxon>
        <taxon>Synergistota</taxon>
        <taxon>Synergistia</taxon>
        <taxon>Synergistales</taxon>
        <taxon>Dethiosulfovibrionaceae</taxon>
        <taxon>Jonquetella</taxon>
    </lineage>
</organism>
<dbReference type="EMBL" id="CM001376">
    <property type="protein sequence ID" value="EHM12603.1"/>
    <property type="molecule type" value="Genomic_DNA"/>
</dbReference>
<dbReference type="OrthoDB" id="9813689at2"/>
<feature type="transmembrane region" description="Helical" evidence="6">
    <location>
        <begin position="108"/>
        <end position="127"/>
    </location>
</feature>
<feature type="transmembrane region" description="Helical" evidence="6">
    <location>
        <begin position="225"/>
        <end position="244"/>
    </location>
</feature>
<dbReference type="AlphaFoldDB" id="H0UMD0"/>
<dbReference type="GO" id="GO:0016020">
    <property type="term" value="C:membrane"/>
    <property type="evidence" value="ECO:0007669"/>
    <property type="project" value="UniProtKB-SubCell"/>
</dbReference>
<dbReference type="Pfam" id="PF03006">
    <property type="entry name" value="HlyIII"/>
    <property type="match status" value="1"/>
</dbReference>
<feature type="binding site" evidence="5">
    <location>
        <position position="95"/>
    </location>
    <ligand>
        <name>Zn(2+)</name>
        <dbReference type="ChEBI" id="CHEBI:29105"/>
    </ligand>
</feature>
<evidence type="ECO:0000313" key="8">
    <source>
        <dbReference type="Proteomes" id="UP000003806"/>
    </source>
</evidence>
<feature type="transmembrane region" description="Helical" evidence="6">
    <location>
        <begin position="75"/>
        <end position="96"/>
    </location>
</feature>
<evidence type="ECO:0000313" key="7">
    <source>
        <dbReference type="EMBL" id="EHM12603.1"/>
    </source>
</evidence>
<name>H0UMD0_9BACT</name>
<protein>
    <submittedName>
        <fullName evidence="7">Putative membrane protein, hemolysin III</fullName>
    </submittedName>
</protein>
<keyword evidence="5" id="KW-0862">Zinc</keyword>
<accession>H0UMD0</accession>
<feature type="transmembrane region" description="Helical" evidence="6">
    <location>
        <begin position="44"/>
        <end position="63"/>
    </location>
</feature>
<feature type="transmembrane region" description="Helical" evidence="6">
    <location>
        <begin position="167"/>
        <end position="187"/>
    </location>
</feature>
<keyword evidence="5" id="KW-0479">Metal-binding</keyword>
<evidence type="ECO:0000256" key="4">
    <source>
        <dbReference type="ARBA" id="ARBA00023136"/>
    </source>
</evidence>
<dbReference type="STRING" id="885272.JonanDRAFT_0177"/>
<keyword evidence="3 6" id="KW-1133">Transmembrane helix</keyword>
<keyword evidence="2 6" id="KW-0812">Transmembrane</keyword>
<dbReference type="PANTHER" id="PTHR20855:SF3">
    <property type="entry name" value="LD03007P"/>
    <property type="match status" value="1"/>
</dbReference>